<evidence type="ECO:0000259" key="2">
    <source>
        <dbReference type="Pfam" id="PF02517"/>
    </source>
</evidence>
<evidence type="ECO:0000256" key="1">
    <source>
        <dbReference type="SAM" id="Phobius"/>
    </source>
</evidence>
<proteinExistence type="predicted"/>
<name>A0A9W5Y280_9CLOT</name>
<evidence type="ECO:0000313" key="3">
    <source>
        <dbReference type="EMBL" id="GKU25223.1"/>
    </source>
</evidence>
<dbReference type="AlphaFoldDB" id="A0A9W5Y280"/>
<dbReference type="Pfam" id="PF02517">
    <property type="entry name" value="Rce1-like"/>
    <property type="match status" value="1"/>
</dbReference>
<dbReference type="GO" id="GO:0080120">
    <property type="term" value="P:CAAX-box protein maturation"/>
    <property type="evidence" value="ECO:0007669"/>
    <property type="project" value="UniProtKB-ARBA"/>
</dbReference>
<feature type="transmembrane region" description="Helical" evidence="1">
    <location>
        <begin position="143"/>
        <end position="164"/>
    </location>
</feature>
<dbReference type="Proteomes" id="UP001057868">
    <property type="component" value="Unassembled WGS sequence"/>
</dbReference>
<feature type="transmembrane region" description="Helical" evidence="1">
    <location>
        <begin position="20"/>
        <end position="40"/>
    </location>
</feature>
<dbReference type="RefSeq" id="WP_261852184.1">
    <property type="nucleotide sequence ID" value="NZ_BQXY01000002.1"/>
</dbReference>
<keyword evidence="4" id="KW-1185">Reference proteome</keyword>
<reference evidence="3" key="1">
    <citation type="journal article" date="2023" name="Int. J. Syst. Evol. Microbiol.">
        <title>&lt;i&gt;Clostridium folliculivorans&lt;/i&gt; sp. nov., isolated from soil samples of an organic paddy in Japan.</title>
        <authorList>
            <person name="Tazawa J."/>
            <person name="Kobayashi H."/>
            <person name="Tanizawa Y."/>
            <person name="Uchino A."/>
            <person name="Tanaka F."/>
            <person name="Urashima Y."/>
            <person name="Miura S."/>
            <person name="Sakamoto M."/>
            <person name="Ohkuma M."/>
            <person name="Tohno M."/>
        </authorList>
    </citation>
    <scope>NUCLEOTIDE SEQUENCE</scope>
    <source>
        <strain evidence="3">D1-1</strain>
    </source>
</reference>
<evidence type="ECO:0000313" key="4">
    <source>
        <dbReference type="Proteomes" id="UP001057868"/>
    </source>
</evidence>
<gene>
    <name evidence="3" type="ORF">CFOLD11_20490</name>
</gene>
<accession>A0A9W5Y280</accession>
<dbReference type="InterPro" id="IPR003675">
    <property type="entry name" value="Rce1/LyrA-like_dom"/>
</dbReference>
<protein>
    <recommendedName>
        <fullName evidence="2">CAAX prenyl protease 2/Lysostaphin resistance protein A-like domain-containing protein</fullName>
    </recommendedName>
</protein>
<sequence>MRTICKRINNYLKRLSTFKFTVAMVLATYLVQLPFIPLYNLYEKYIGPMGGSSSLKASSLVTQIIFASIIAPLFETLISQCAVIEILNCIEIFKEKKIIIAIISAFLFAIGHTYSFLYVFYTFIIGLILAYSYLTYKEKSYSAFWVVFWIHCIRNTISTILFTLNLF</sequence>
<organism evidence="3 4">
    <name type="scientific">Clostridium folliculivorans</name>
    <dbReference type="NCBI Taxonomy" id="2886038"/>
    <lineage>
        <taxon>Bacteria</taxon>
        <taxon>Bacillati</taxon>
        <taxon>Bacillota</taxon>
        <taxon>Clostridia</taxon>
        <taxon>Eubacteriales</taxon>
        <taxon>Clostridiaceae</taxon>
        <taxon>Clostridium</taxon>
    </lineage>
</organism>
<keyword evidence="1" id="KW-0472">Membrane</keyword>
<keyword evidence="1" id="KW-0812">Transmembrane</keyword>
<dbReference type="GO" id="GO:0004175">
    <property type="term" value="F:endopeptidase activity"/>
    <property type="evidence" value="ECO:0007669"/>
    <property type="project" value="UniProtKB-ARBA"/>
</dbReference>
<feature type="domain" description="CAAX prenyl protease 2/Lysostaphin resistance protein A-like" evidence="2">
    <location>
        <begin position="59"/>
        <end position="156"/>
    </location>
</feature>
<keyword evidence="1" id="KW-1133">Transmembrane helix</keyword>
<dbReference type="EMBL" id="BQXY01000002">
    <property type="protein sequence ID" value="GKU25223.1"/>
    <property type="molecule type" value="Genomic_DNA"/>
</dbReference>
<feature type="transmembrane region" description="Helical" evidence="1">
    <location>
        <begin position="60"/>
        <end position="86"/>
    </location>
</feature>
<feature type="transmembrane region" description="Helical" evidence="1">
    <location>
        <begin position="98"/>
        <end position="131"/>
    </location>
</feature>
<comment type="caution">
    <text evidence="3">The sequence shown here is derived from an EMBL/GenBank/DDBJ whole genome shotgun (WGS) entry which is preliminary data.</text>
</comment>